<feature type="transmembrane region" description="Helical" evidence="6">
    <location>
        <begin position="76"/>
        <end position="99"/>
    </location>
</feature>
<evidence type="ECO:0000313" key="8">
    <source>
        <dbReference type="EMBL" id="CCA88893.1"/>
    </source>
</evidence>
<evidence type="ECO:0000256" key="6">
    <source>
        <dbReference type="SAM" id="Phobius"/>
    </source>
</evidence>
<keyword evidence="5 6" id="KW-0472">Membrane</keyword>
<dbReference type="GO" id="GO:0016020">
    <property type="term" value="C:membrane"/>
    <property type="evidence" value="ECO:0007669"/>
    <property type="project" value="UniProtKB-SubCell"/>
</dbReference>
<evidence type="ECO:0000256" key="5">
    <source>
        <dbReference type="ARBA" id="ARBA00023136"/>
    </source>
</evidence>
<dbReference type="PANTHER" id="PTHR32322">
    <property type="entry name" value="INNER MEMBRANE TRANSPORTER"/>
    <property type="match status" value="1"/>
</dbReference>
<evidence type="ECO:0000256" key="4">
    <source>
        <dbReference type="ARBA" id="ARBA00022989"/>
    </source>
</evidence>
<feature type="domain" description="EamA" evidence="7">
    <location>
        <begin position="16"/>
        <end position="148"/>
    </location>
</feature>
<feature type="transmembrane region" description="Helical" evidence="6">
    <location>
        <begin position="282"/>
        <end position="300"/>
    </location>
</feature>
<comment type="similarity">
    <text evidence="2">Belongs to the EamA transporter family.</text>
</comment>
<evidence type="ECO:0000256" key="1">
    <source>
        <dbReference type="ARBA" id="ARBA00004141"/>
    </source>
</evidence>
<dbReference type="Pfam" id="PF00892">
    <property type="entry name" value="EamA"/>
    <property type="match status" value="2"/>
</dbReference>
<dbReference type="SUPFAM" id="SSF103481">
    <property type="entry name" value="Multidrug resistance efflux transporter EmrE"/>
    <property type="match status" value="2"/>
</dbReference>
<keyword evidence="8" id="KW-0449">Lipoprotein</keyword>
<sequence>MATATDLTRRPLDGTAIGLMVVLCMCWGLQQVAIKVAVHDVGPVMQAGVRSAIASVLVLAFALWRGTSLTLRDGTLPGGLMAGVLFGIEFLCIFIGLGHTTASRMAVFLYTAPIFTALGLHVFVPGEHLRLRQWAGIGIAFAGMVLAFADGMLYPAAGPSTSLGDALGVLAGVLWSATTLVVRASRLSEAPAAKTLLYQLAVSAVLLLAMAAGTGQAWTADLTPTALASLAYQSVLIAFASYLTWFWLLRRYLASRLSVFSFLTPLFGVAFGVLLLHDPVGLRFALAATLVLSGILLVNLR</sequence>
<dbReference type="InterPro" id="IPR000620">
    <property type="entry name" value="EamA_dom"/>
</dbReference>
<dbReference type="EMBL" id="FR854088">
    <property type="protein sequence ID" value="CCA88893.1"/>
    <property type="molecule type" value="Genomic_DNA"/>
</dbReference>
<name>G3A4P6_9RALS</name>
<feature type="transmembrane region" description="Helical" evidence="6">
    <location>
        <begin position="105"/>
        <end position="124"/>
    </location>
</feature>
<feature type="transmembrane region" description="Helical" evidence="6">
    <location>
        <begin position="257"/>
        <end position="276"/>
    </location>
</feature>
<feature type="transmembrane region" description="Helical" evidence="6">
    <location>
        <begin position="44"/>
        <end position="64"/>
    </location>
</feature>
<evidence type="ECO:0000256" key="2">
    <source>
        <dbReference type="ARBA" id="ARBA00007362"/>
    </source>
</evidence>
<accession>G3A4P6</accession>
<dbReference type="InterPro" id="IPR050638">
    <property type="entry name" value="AA-Vitamin_Transporters"/>
</dbReference>
<reference evidence="8" key="1">
    <citation type="journal article" date="2011" name="PLoS ONE">
        <title>Ralstonia syzygii, the Blood Disease Bacterium and some Asian R. solanacearum strains form a single genomic species despite divergent lifestyles.</title>
        <authorList>
            <person name="Remenant B."/>
            <person name="de Cambiaire J.C."/>
            <person name="Cellier G."/>
            <person name="Jacobs J.M."/>
            <person name="Mangenot S."/>
            <person name="Barbe V."/>
            <person name="Lajus A."/>
            <person name="Vallenet D."/>
            <person name="Medigue C."/>
            <person name="Fegan M."/>
            <person name="Allen C."/>
            <person name="Prior P."/>
        </authorList>
    </citation>
    <scope>NUCLEOTIDE SEQUENCE</scope>
    <source>
        <strain evidence="8">R24</strain>
    </source>
</reference>
<dbReference type="InterPro" id="IPR037185">
    <property type="entry name" value="EmrE-like"/>
</dbReference>
<feature type="transmembrane region" description="Helical" evidence="6">
    <location>
        <begin position="136"/>
        <end position="154"/>
    </location>
</feature>
<feature type="domain" description="EamA" evidence="7">
    <location>
        <begin position="163"/>
        <end position="299"/>
    </location>
</feature>
<feature type="transmembrane region" description="Helical" evidence="6">
    <location>
        <begin position="12"/>
        <end position="32"/>
    </location>
</feature>
<proteinExistence type="inferred from homology"/>
<comment type="subcellular location">
    <subcellularLocation>
        <location evidence="1">Membrane</location>
        <topology evidence="1">Multi-pass membrane protein</topology>
    </subcellularLocation>
</comment>
<feature type="transmembrane region" description="Helical" evidence="6">
    <location>
        <begin position="166"/>
        <end position="184"/>
    </location>
</feature>
<keyword evidence="4 6" id="KW-1133">Transmembrane helix</keyword>
<dbReference type="PANTHER" id="PTHR32322:SF2">
    <property type="entry name" value="EAMA DOMAIN-CONTAINING PROTEIN"/>
    <property type="match status" value="1"/>
</dbReference>
<feature type="transmembrane region" description="Helical" evidence="6">
    <location>
        <begin position="196"/>
        <end position="218"/>
    </location>
</feature>
<evidence type="ECO:0000256" key="3">
    <source>
        <dbReference type="ARBA" id="ARBA00022692"/>
    </source>
</evidence>
<gene>
    <name evidence="8" type="ORF">RALSY_30652</name>
</gene>
<dbReference type="RefSeq" id="WP_197332548.1">
    <property type="nucleotide sequence ID" value="NZ_CP115944.1"/>
</dbReference>
<protein>
    <submittedName>
        <fullName evidence="8">Putative membrane lipoprotein</fullName>
    </submittedName>
</protein>
<dbReference type="AlphaFoldDB" id="G3A4P6"/>
<reference evidence="8" key="2">
    <citation type="submission" date="2011-04" db="EMBL/GenBank/DDBJ databases">
        <authorList>
            <person name="Genoscope - CEA"/>
        </authorList>
    </citation>
    <scope>NUCLEOTIDE SEQUENCE</scope>
    <source>
        <strain evidence="8">R24</strain>
    </source>
</reference>
<evidence type="ECO:0000259" key="7">
    <source>
        <dbReference type="Pfam" id="PF00892"/>
    </source>
</evidence>
<keyword evidence="3 6" id="KW-0812">Transmembrane</keyword>
<feature type="transmembrane region" description="Helical" evidence="6">
    <location>
        <begin position="230"/>
        <end position="248"/>
    </location>
</feature>
<organism evidence="8">
    <name type="scientific">Ralstonia syzygii R24</name>
    <dbReference type="NCBI Taxonomy" id="907261"/>
    <lineage>
        <taxon>Bacteria</taxon>
        <taxon>Pseudomonadati</taxon>
        <taxon>Pseudomonadota</taxon>
        <taxon>Betaproteobacteria</taxon>
        <taxon>Burkholderiales</taxon>
        <taxon>Burkholderiaceae</taxon>
        <taxon>Ralstonia</taxon>
        <taxon>Ralstonia solanacearum species complex</taxon>
    </lineage>
</organism>